<accession>A0A6J7WIV1</accession>
<dbReference type="InterPro" id="IPR013320">
    <property type="entry name" value="ConA-like_dom_sf"/>
</dbReference>
<evidence type="ECO:0000313" key="1">
    <source>
        <dbReference type="EMBL" id="CAB5217656.1"/>
    </source>
</evidence>
<gene>
    <name evidence="1" type="ORF">UFOVP207_12</name>
</gene>
<name>A0A6J7WIV1_9CAUD</name>
<proteinExistence type="predicted"/>
<organism evidence="1">
    <name type="scientific">uncultured Caudovirales phage</name>
    <dbReference type="NCBI Taxonomy" id="2100421"/>
    <lineage>
        <taxon>Viruses</taxon>
        <taxon>Duplodnaviria</taxon>
        <taxon>Heunggongvirae</taxon>
        <taxon>Uroviricota</taxon>
        <taxon>Caudoviricetes</taxon>
        <taxon>Peduoviridae</taxon>
        <taxon>Maltschvirus</taxon>
        <taxon>Maltschvirus maltsch</taxon>
    </lineage>
</organism>
<keyword evidence="1" id="KW-0430">Lectin</keyword>
<dbReference type="Pfam" id="PF13385">
    <property type="entry name" value="Laminin_G_3"/>
    <property type="match status" value="1"/>
</dbReference>
<reference evidence="1" key="1">
    <citation type="submission" date="2020-05" db="EMBL/GenBank/DDBJ databases">
        <authorList>
            <person name="Chiriac C."/>
            <person name="Salcher M."/>
            <person name="Ghai R."/>
            <person name="Kavagutti S V."/>
        </authorList>
    </citation>
    <scope>NUCLEOTIDE SEQUENCE</scope>
</reference>
<dbReference type="GO" id="GO:0030246">
    <property type="term" value="F:carbohydrate binding"/>
    <property type="evidence" value="ECO:0007669"/>
    <property type="project" value="UniProtKB-KW"/>
</dbReference>
<sequence length="253" mass="27210">MFYGYGLLSNHTPTLKSTVFRNNSTSNNSTLNTGLYAYYKAESNANDALSGFNGTAIGGVTYTAGKSGDAFTCNGTSGYVDLGNNIFNSFTSDFSVSAWINLNTVSGDQAIISSLSYSPGFGLANGWWLLTSSDTISFRIYRSDSGGQNTILSTATVLSTSTWYNIVVTRKAGTRTRIYVNGTEVASNSSTMNPTYTLGGTSESAIPSSIGTWKYTSTLKNDYLNGKIDELGVWNKELTASEVTELQTKFQPF</sequence>
<dbReference type="SUPFAM" id="SSF49899">
    <property type="entry name" value="Concanavalin A-like lectins/glucanases"/>
    <property type="match status" value="1"/>
</dbReference>
<protein>
    <submittedName>
        <fullName evidence="1">Concanavalin A-like lectin/glucanases superfamily</fullName>
    </submittedName>
</protein>
<dbReference type="Gene3D" id="2.60.120.200">
    <property type="match status" value="1"/>
</dbReference>
<dbReference type="EMBL" id="LR798256">
    <property type="protein sequence ID" value="CAB5217656.1"/>
    <property type="molecule type" value="Genomic_DNA"/>
</dbReference>